<dbReference type="AlphaFoldDB" id="A0A0A9FRD8"/>
<proteinExistence type="predicted"/>
<dbReference type="EMBL" id="GBRH01184092">
    <property type="protein sequence ID" value="JAE13804.1"/>
    <property type="molecule type" value="Transcribed_RNA"/>
</dbReference>
<reference evidence="1" key="2">
    <citation type="journal article" date="2015" name="Data Brief">
        <title>Shoot transcriptome of the giant reed, Arundo donax.</title>
        <authorList>
            <person name="Barrero R.A."/>
            <person name="Guerrero F.D."/>
            <person name="Moolhuijzen P."/>
            <person name="Goolsby J.A."/>
            <person name="Tidwell J."/>
            <person name="Bellgard S.E."/>
            <person name="Bellgard M.I."/>
        </authorList>
    </citation>
    <scope>NUCLEOTIDE SEQUENCE</scope>
    <source>
        <tissue evidence="1">Shoot tissue taken approximately 20 cm above the soil surface</tissue>
    </source>
</reference>
<accession>A0A0A9FRD8</accession>
<sequence>MHSYNKFKVEFSSERLKTKTQSQAM</sequence>
<organism evidence="1">
    <name type="scientific">Arundo donax</name>
    <name type="common">Giant reed</name>
    <name type="synonym">Donax arundinaceus</name>
    <dbReference type="NCBI Taxonomy" id="35708"/>
    <lineage>
        <taxon>Eukaryota</taxon>
        <taxon>Viridiplantae</taxon>
        <taxon>Streptophyta</taxon>
        <taxon>Embryophyta</taxon>
        <taxon>Tracheophyta</taxon>
        <taxon>Spermatophyta</taxon>
        <taxon>Magnoliopsida</taxon>
        <taxon>Liliopsida</taxon>
        <taxon>Poales</taxon>
        <taxon>Poaceae</taxon>
        <taxon>PACMAD clade</taxon>
        <taxon>Arundinoideae</taxon>
        <taxon>Arundineae</taxon>
        <taxon>Arundo</taxon>
    </lineage>
</organism>
<evidence type="ECO:0000313" key="1">
    <source>
        <dbReference type="EMBL" id="JAE13804.1"/>
    </source>
</evidence>
<protein>
    <submittedName>
        <fullName evidence="1">Uncharacterized protein</fullName>
    </submittedName>
</protein>
<reference evidence="1" key="1">
    <citation type="submission" date="2014-09" db="EMBL/GenBank/DDBJ databases">
        <authorList>
            <person name="Magalhaes I.L.F."/>
            <person name="Oliveira U."/>
            <person name="Santos F.R."/>
            <person name="Vidigal T.H.D.A."/>
            <person name="Brescovit A.D."/>
            <person name="Santos A.J."/>
        </authorList>
    </citation>
    <scope>NUCLEOTIDE SEQUENCE</scope>
    <source>
        <tissue evidence="1">Shoot tissue taken approximately 20 cm above the soil surface</tissue>
    </source>
</reference>
<name>A0A0A9FRD8_ARUDO</name>